<evidence type="ECO:0000313" key="3">
    <source>
        <dbReference type="Proteomes" id="UP001367030"/>
    </source>
</evidence>
<dbReference type="SUPFAM" id="SSF53474">
    <property type="entry name" value="alpha/beta-Hydrolases"/>
    <property type="match status" value="1"/>
</dbReference>
<dbReference type="InterPro" id="IPR050266">
    <property type="entry name" value="AB_hydrolase_sf"/>
</dbReference>
<comment type="caution">
    <text evidence="2">The sequence shown here is derived from an EMBL/GenBank/DDBJ whole genome shotgun (WGS) entry which is preliminary data.</text>
</comment>
<dbReference type="InterPro" id="IPR000073">
    <property type="entry name" value="AB_hydrolase_1"/>
</dbReference>
<evidence type="ECO:0000313" key="2">
    <source>
        <dbReference type="EMBL" id="MEJ8858394.1"/>
    </source>
</evidence>
<dbReference type="InterPro" id="IPR011942">
    <property type="entry name" value="PHA_depoly_arom"/>
</dbReference>
<dbReference type="EMBL" id="JBBKZS010000016">
    <property type="protein sequence ID" value="MEJ8858394.1"/>
    <property type="molecule type" value="Genomic_DNA"/>
</dbReference>
<keyword evidence="3" id="KW-1185">Reference proteome</keyword>
<accession>A0ABU8XHC2</accession>
<dbReference type="PRINTS" id="PR00111">
    <property type="entry name" value="ABHYDROLASE"/>
</dbReference>
<sequence length="297" mass="32305">MGTATKKTRTAVTAPQDRLQDVKFDPESGMHIGTLTIGEQLLRVGIRPGARVGGALTGTPLLLFNGIGANLELVNPFIAELGDTEAVIFDVPGAGKSPPPKGPYRLFMMASLAAKVLDELGYDRVDVLGVSWGGGLAQQFTIQFPARVRRLILAATTMGGATMLPGKPSVLWKMANPKRYLEKGYMKRIAPDIYGGLLRKDPDAIKLFTDHARGGDPKGYRYQLLAMAGWSSLPFLWRIHHPTLLMAGSDDPLVPLVNARVQASLMRNATLHIVDDGHLFLMNKATEVAPVIREFLR</sequence>
<evidence type="ECO:0000259" key="1">
    <source>
        <dbReference type="Pfam" id="PF00561"/>
    </source>
</evidence>
<dbReference type="Proteomes" id="UP001367030">
    <property type="component" value="Unassembled WGS sequence"/>
</dbReference>
<organism evidence="2 3">
    <name type="scientific">Variovorax robiniae</name>
    <dbReference type="NCBI Taxonomy" id="1836199"/>
    <lineage>
        <taxon>Bacteria</taxon>
        <taxon>Pseudomonadati</taxon>
        <taxon>Pseudomonadota</taxon>
        <taxon>Betaproteobacteria</taxon>
        <taxon>Burkholderiales</taxon>
        <taxon>Comamonadaceae</taxon>
        <taxon>Variovorax</taxon>
    </lineage>
</organism>
<dbReference type="PANTHER" id="PTHR43798:SF5">
    <property type="entry name" value="MONOACYLGLYCEROL LIPASE ABHD6"/>
    <property type="match status" value="1"/>
</dbReference>
<dbReference type="NCBIfam" id="TIGR02240">
    <property type="entry name" value="PHA_depoly_arom"/>
    <property type="match status" value="1"/>
</dbReference>
<feature type="domain" description="AB hydrolase-1" evidence="1">
    <location>
        <begin position="60"/>
        <end position="284"/>
    </location>
</feature>
<dbReference type="RefSeq" id="WP_340338456.1">
    <property type="nucleotide sequence ID" value="NZ_JBBKZS010000016.1"/>
</dbReference>
<dbReference type="PANTHER" id="PTHR43798">
    <property type="entry name" value="MONOACYLGLYCEROL LIPASE"/>
    <property type="match status" value="1"/>
</dbReference>
<dbReference type="InterPro" id="IPR029058">
    <property type="entry name" value="AB_hydrolase_fold"/>
</dbReference>
<dbReference type="Gene3D" id="3.40.50.1820">
    <property type="entry name" value="alpha/beta hydrolase"/>
    <property type="match status" value="1"/>
</dbReference>
<reference evidence="2 3" key="1">
    <citation type="submission" date="2024-03" db="EMBL/GenBank/DDBJ databases">
        <title>Novel species of the genus Variovorax.</title>
        <authorList>
            <person name="Liu Q."/>
            <person name="Xin Y.-H."/>
        </authorList>
    </citation>
    <scope>NUCLEOTIDE SEQUENCE [LARGE SCALE GENOMIC DNA]</scope>
    <source>
        <strain evidence="2 3">KACC 18901</strain>
    </source>
</reference>
<dbReference type="Pfam" id="PF00561">
    <property type="entry name" value="Abhydrolase_1"/>
    <property type="match status" value="1"/>
</dbReference>
<protein>
    <submittedName>
        <fullName evidence="2">Poly(3-hydroxyalkanoate) depolymerase</fullName>
    </submittedName>
</protein>
<name>A0ABU8XHC2_9BURK</name>
<proteinExistence type="predicted"/>
<gene>
    <name evidence="2" type="primary">phaZ</name>
    <name evidence="2" type="ORF">WKW79_27755</name>
</gene>